<comment type="caution">
    <text evidence="15">The sequence shown here is derived from an EMBL/GenBank/DDBJ whole genome shotgun (WGS) entry which is preliminary data.</text>
</comment>
<dbReference type="EMBL" id="LSRX01001103">
    <property type="protein sequence ID" value="OLP83639.1"/>
    <property type="molecule type" value="Genomic_DNA"/>
</dbReference>
<dbReference type="Proteomes" id="UP000186817">
    <property type="component" value="Unassembled WGS sequence"/>
</dbReference>
<dbReference type="InterPro" id="IPR041647">
    <property type="entry name" value="IRK_C"/>
</dbReference>
<dbReference type="GO" id="GO:0034765">
    <property type="term" value="P:regulation of monoatomic ion transmembrane transport"/>
    <property type="evidence" value="ECO:0007669"/>
    <property type="project" value="TreeGrafter"/>
</dbReference>
<dbReference type="GO" id="GO:0005886">
    <property type="term" value="C:plasma membrane"/>
    <property type="evidence" value="ECO:0007669"/>
    <property type="project" value="TreeGrafter"/>
</dbReference>
<evidence type="ECO:0000256" key="5">
    <source>
        <dbReference type="ARBA" id="ARBA00022882"/>
    </source>
</evidence>
<dbReference type="PANTHER" id="PTHR11767">
    <property type="entry name" value="INWARD RECTIFIER POTASSIUM CHANNEL"/>
    <property type="match status" value="1"/>
</dbReference>
<dbReference type="SUPFAM" id="SSF81296">
    <property type="entry name" value="E set domains"/>
    <property type="match status" value="1"/>
</dbReference>
<dbReference type="AlphaFoldDB" id="A0A1Q9CL43"/>
<proteinExistence type="inferred from homology"/>
<evidence type="ECO:0000313" key="16">
    <source>
        <dbReference type="Proteomes" id="UP000186817"/>
    </source>
</evidence>
<keyword evidence="10" id="KW-0472">Membrane</keyword>
<dbReference type="InterPro" id="IPR013518">
    <property type="entry name" value="K_chnl_inward-rec_Kir_cyto"/>
</dbReference>
<evidence type="ECO:0000256" key="10">
    <source>
        <dbReference type="ARBA" id="ARBA00023136"/>
    </source>
</evidence>
<protein>
    <submittedName>
        <fullName evidence="15">Uncharacterized protein</fullName>
    </submittedName>
</protein>
<dbReference type="PANTHER" id="PTHR11767:SF103">
    <property type="entry name" value="POTASSIUM CHANNEL INWARDLY RECTIFYING TRANSMEMBRANE DOMAIN-CONTAINING PROTEIN"/>
    <property type="match status" value="1"/>
</dbReference>
<dbReference type="InterPro" id="IPR016449">
    <property type="entry name" value="K_chnl_inward-rec_Kir"/>
</dbReference>
<evidence type="ECO:0000256" key="2">
    <source>
        <dbReference type="ARBA" id="ARBA00022448"/>
    </source>
</evidence>
<evidence type="ECO:0000256" key="1">
    <source>
        <dbReference type="ARBA" id="ARBA00004141"/>
    </source>
</evidence>
<evidence type="ECO:0000256" key="9">
    <source>
        <dbReference type="ARBA" id="ARBA00023065"/>
    </source>
</evidence>
<comment type="similarity">
    <text evidence="12">Belongs to the inward rectifier-type potassium channel (TC 1.A.2.1) family.</text>
</comment>
<comment type="subcellular location">
    <subcellularLocation>
        <location evidence="1 12">Membrane</location>
        <topology evidence="1 12">Multi-pass membrane protein</topology>
    </subcellularLocation>
</comment>
<dbReference type="Gene3D" id="2.60.40.1400">
    <property type="entry name" value="G protein-activated inward rectifier potassium channel 1"/>
    <property type="match status" value="1"/>
</dbReference>
<evidence type="ECO:0000256" key="4">
    <source>
        <dbReference type="ARBA" id="ARBA00022692"/>
    </source>
</evidence>
<dbReference type="OrthoDB" id="445364at2759"/>
<dbReference type="GO" id="GO:0005242">
    <property type="term" value="F:inward rectifier potassium channel activity"/>
    <property type="evidence" value="ECO:0007669"/>
    <property type="project" value="InterPro"/>
</dbReference>
<dbReference type="InterPro" id="IPR043597">
    <property type="entry name" value="TPH_dom"/>
</dbReference>
<evidence type="ECO:0000259" key="14">
    <source>
        <dbReference type="Pfam" id="PF17655"/>
    </source>
</evidence>
<keyword evidence="5 12" id="KW-0851">Voltage-gated channel</keyword>
<keyword evidence="2 12" id="KW-0813">Transport</keyword>
<evidence type="ECO:0000256" key="8">
    <source>
        <dbReference type="ARBA" id="ARBA00023054"/>
    </source>
</evidence>
<gene>
    <name evidence="15" type="ORF">AK812_SmicGene35586</name>
</gene>
<evidence type="ECO:0000256" key="11">
    <source>
        <dbReference type="ARBA" id="ARBA00023303"/>
    </source>
</evidence>
<feature type="domain" description="Inward rectifier potassium channel C-terminal" evidence="14">
    <location>
        <begin position="739"/>
        <end position="808"/>
    </location>
</feature>
<keyword evidence="11 12" id="KW-0407">Ion channel</keyword>
<organism evidence="15 16">
    <name type="scientific">Symbiodinium microadriaticum</name>
    <name type="common">Dinoflagellate</name>
    <name type="synonym">Zooxanthella microadriatica</name>
    <dbReference type="NCBI Taxonomy" id="2951"/>
    <lineage>
        <taxon>Eukaryota</taxon>
        <taxon>Sar</taxon>
        <taxon>Alveolata</taxon>
        <taxon>Dinophyceae</taxon>
        <taxon>Suessiales</taxon>
        <taxon>Symbiodiniaceae</taxon>
        <taxon>Symbiodinium</taxon>
    </lineage>
</organism>
<keyword evidence="9 12" id="KW-0406">Ion transport</keyword>
<dbReference type="GO" id="GO:1990573">
    <property type="term" value="P:potassium ion import across plasma membrane"/>
    <property type="evidence" value="ECO:0007669"/>
    <property type="project" value="TreeGrafter"/>
</dbReference>
<keyword evidence="8" id="KW-0175">Coiled coil</keyword>
<evidence type="ECO:0000256" key="12">
    <source>
        <dbReference type="RuleBase" id="RU003822"/>
    </source>
</evidence>
<feature type="domain" description="Trichohyalin-plectin-homology" evidence="13">
    <location>
        <begin position="166"/>
        <end position="465"/>
    </location>
</feature>
<evidence type="ECO:0000256" key="6">
    <source>
        <dbReference type="ARBA" id="ARBA00022958"/>
    </source>
</evidence>
<dbReference type="Pfam" id="PF13868">
    <property type="entry name" value="TPH"/>
    <property type="match status" value="1"/>
</dbReference>
<evidence type="ECO:0000256" key="3">
    <source>
        <dbReference type="ARBA" id="ARBA00022538"/>
    </source>
</evidence>
<evidence type="ECO:0000313" key="15">
    <source>
        <dbReference type="EMBL" id="OLP83639.1"/>
    </source>
</evidence>
<reference evidence="15 16" key="1">
    <citation type="submission" date="2016-02" db="EMBL/GenBank/DDBJ databases">
        <title>Genome analysis of coral dinoflagellate symbionts highlights evolutionary adaptations to a symbiotic lifestyle.</title>
        <authorList>
            <person name="Aranda M."/>
            <person name="Li Y."/>
            <person name="Liew Y.J."/>
            <person name="Baumgarten S."/>
            <person name="Simakov O."/>
            <person name="Wilson M."/>
            <person name="Piel J."/>
            <person name="Ashoor H."/>
            <person name="Bougouffa S."/>
            <person name="Bajic V.B."/>
            <person name="Ryu T."/>
            <person name="Ravasi T."/>
            <person name="Bayer T."/>
            <person name="Micklem G."/>
            <person name="Kim H."/>
            <person name="Bhak J."/>
            <person name="Lajeunesse T.C."/>
            <person name="Voolstra C.R."/>
        </authorList>
    </citation>
    <scope>NUCLEOTIDE SEQUENCE [LARGE SCALE GENOMIC DNA]</scope>
    <source>
        <strain evidence="15 16">CCMP2467</strain>
    </source>
</reference>
<keyword evidence="16" id="KW-1185">Reference proteome</keyword>
<sequence>MAMPAERIDASDFEVNGRLSDARRAKLMDLKKREDLKDQLTEKFKNRFGHGACKEADEVSVNSAMIRKEVENFARKAPVTNSNLDRLERRIQSRAQGRALDDASTVSKAISGVSQYTGLSQRSRSATSLVGQHLVAPRRKHDWSKLDDYASYLHEQDALRQKLGVQALQRKMKLDLDAQVQDKLKRRDEALEEEKKHHENTLLELERWKQQEKEREEERHQRIQKEKEDRDEQLRYERLLKDQEEQRKKDEEAQLVEKIVNEMEADQKRFEKKKEQTKRAMRKVFEQNKQDQVKRDEAAREAREKEAATIKEFNRLLDEQEEAKAKELHDRMARQADLMKKLQDNVNTMKQESGDTDEARARAQQDEADRHYFEAESIKQQRLKQMKLENQAYLLKQMHEKDGRKDDDKYLTAIQAQIMDRDTQEFNAVERKKVIDRKERSLANQREIIKQMEWKAAQREIEMSDTEVALNKPLLELVDRTLDQRDENMELAGGYKCLAGKTSTEQFVSLSGFAGDSPHSPRIRSPRNGDMWPEYVGVFFGLCDTRVVLGNSGNRLSSYVCAVRLDIFDPQSAMWMTVLENPAQELTPGGALLGSHEAITFHRFKELVSSGVSHDRKLLVRVMVSDIGCLRLQQFEDTPPTQTKSTELTVQKTRRTSGAMPVANFENRRLRLVQPDDAVGSFLHLALPNLVIHEIDQWSPLCPEAKRATFPGPFVPNPDHNASSSSTCKAWSLTKYQIEEHLSQNRVEVVSLIEGMEPITSACTQGRMSYSYVLEDVLFDCAFAPCVMRDPAGTLTVDFNRFQELIPAPAAQSMYEILPGSCGG</sequence>
<keyword evidence="4 12" id="KW-0812">Transmembrane</keyword>
<dbReference type="InterPro" id="IPR014756">
    <property type="entry name" value="Ig_E-set"/>
</dbReference>
<dbReference type="GO" id="GO:0034702">
    <property type="term" value="C:monoatomic ion channel complex"/>
    <property type="evidence" value="ECO:0007669"/>
    <property type="project" value="UniProtKB-KW"/>
</dbReference>
<keyword evidence="7" id="KW-1133">Transmembrane helix</keyword>
<accession>A0A1Q9CL43</accession>
<dbReference type="OMA" id="QRDENME"/>
<dbReference type="Pfam" id="PF17655">
    <property type="entry name" value="IRK_C"/>
    <property type="match status" value="1"/>
</dbReference>
<evidence type="ECO:0000256" key="7">
    <source>
        <dbReference type="ARBA" id="ARBA00022989"/>
    </source>
</evidence>
<name>A0A1Q9CL43_SYMMI</name>
<evidence type="ECO:0000259" key="13">
    <source>
        <dbReference type="Pfam" id="PF13868"/>
    </source>
</evidence>
<keyword evidence="6 12" id="KW-0630">Potassium</keyword>
<keyword evidence="3 12" id="KW-0633">Potassium transport</keyword>